<keyword evidence="2" id="KW-1185">Reference proteome</keyword>
<dbReference type="EMBL" id="FZQP02006893">
    <property type="protein sequence ID" value="VVD04799.1"/>
    <property type="molecule type" value="Genomic_DNA"/>
</dbReference>
<evidence type="ECO:0000313" key="1">
    <source>
        <dbReference type="EMBL" id="VVD04799.1"/>
    </source>
</evidence>
<proteinExistence type="predicted"/>
<name>A0A5E4R6J1_9NEOP</name>
<dbReference type="AlphaFoldDB" id="A0A5E4R6J1"/>
<protein>
    <submittedName>
        <fullName evidence="1">Uncharacterized protein</fullName>
    </submittedName>
</protein>
<accession>A0A5E4R6J1</accession>
<organism evidence="1 2">
    <name type="scientific">Leptidea sinapis</name>
    <dbReference type="NCBI Taxonomy" id="189913"/>
    <lineage>
        <taxon>Eukaryota</taxon>
        <taxon>Metazoa</taxon>
        <taxon>Ecdysozoa</taxon>
        <taxon>Arthropoda</taxon>
        <taxon>Hexapoda</taxon>
        <taxon>Insecta</taxon>
        <taxon>Pterygota</taxon>
        <taxon>Neoptera</taxon>
        <taxon>Endopterygota</taxon>
        <taxon>Lepidoptera</taxon>
        <taxon>Glossata</taxon>
        <taxon>Ditrysia</taxon>
        <taxon>Papilionoidea</taxon>
        <taxon>Pieridae</taxon>
        <taxon>Dismorphiinae</taxon>
        <taxon>Leptidea</taxon>
    </lineage>
</organism>
<evidence type="ECO:0000313" key="2">
    <source>
        <dbReference type="Proteomes" id="UP000324832"/>
    </source>
</evidence>
<dbReference type="Proteomes" id="UP000324832">
    <property type="component" value="Unassembled WGS sequence"/>
</dbReference>
<gene>
    <name evidence="1" type="ORF">LSINAPIS_LOCUS14478</name>
</gene>
<sequence>MFHTTEISKLNLEYGDFVSGMSRHKSGASDELVGCEVSKLLWQLCGGDSAGSRQERVSGAKNAQLVCVSSGSPRQPSTPQLLRILEETIQKKTPRSSHRNTKDLDKFRMNLNIPEAISEELFQYRTKFILHMLTSSLYANSAVHKPWEVIGRVSEEIIDELLLKCADDMQLNEYVTNMYKSETC</sequence>
<reference evidence="1 2" key="1">
    <citation type="submission" date="2017-07" db="EMBL/GenBank/DDBJ databases">
        <authorList>
            <person name="Talla V."/>
            <person name="Backstrom N."/>
        </authorList>
    </citation>
    <scope>NUCLEOTIDE SEQUENCE [LARGE SCALE GENOMIC DNA]</scope>
</reference>